<keyword evidence="3 13" id="KW-0808">Transferase</keyword>
<evidence type="ECO:0000256" key="3">
    <source>
        <dbReference type="ARBA" id="ARBA00022679"/>
    </source>
</evidence>
<comment type="similarity">
    <text evidence="1">Belongs to the DnaX/STICHEL family.</text>
</comment>
<dbReference type="GO" id="GO:0003887">
    <property type="term" value="F:DNA-directed DNA polymerase activity"/>
    <property type="evidence" value="ECO:0007669"/>
    <property type="project" value="UniProtKB-EC"/>
</dbReference>
<dbReference type="Pfam" id="PF13177">
    <property type="entry name" value="DNA_pol3_delta2"/>
    <property type="match status" value="1"/>
</dbReference>
<evidence type="ECO:0000313" key="13">
    <source>
        <dbReference type="EMBL" id="MCF2651705.1"/>
    </source>
</evidence>
<evidence type="ECO:0000256" key="6">
    <source>
        <dbReference type="ARBA" id="ARBA00022723"/>
    </source>
</evidence>
<protein>
    <recommendedName>
        <fullName evidence="2">DNA-directed DNA polymerase</fullName>
        <ecNumber evidence="2">2.7.7.7</ecNumber>
    </recommendedName>
</protein>
<keyword evidence="9" id="KW-0067">ATP-binding</keyword>
<dbReference type="CDD" id="cd18137">
    <property type="entry name" value="HLD_clamp_pol_III_gamma_tau"/>
    <property type="match status" value="1"/>
</dbReference>
<dbReference type="CDD" id="cd00009">
    <property type="entry name" value="AAA"/>
    <property type="match status" value="1"/>
</dbReference>
<dbReference type="Gene3D" id="1.20.272.10">
    <property type="match status" value="1"/>
</dbReference>
<dbReference type="InterPro" id="IPR027417">
    <property type="entry name" value="P-loop_NTPase"/>
</dbReference>
<evidence type="ECO:0000256" key="5">
    <source>
        <dbReference type="ARBA" id="ARBA00022705"/>
    </source>
</evidence>
<evidence type="ECO:0000313" key="14">
    <source>
        <dbReference type="Proteomes" id="UP001299220"/>
    </source>
</evidence>
<accession>A0ABS9CN00</accession>
<evidence type="ECO:0000256" key="11">
    <source>
        <dbReference type="ARBA" id="ARBA00049244"/>
    </source>
</evidence>
<evidence type="ECO:0000259" key="12">
    <source>
        <dbReference type="SMART" id="SM00382"/>
    </source>
</evidence>
<dbReference type="InterPro" id="IPR022754">
    <property type="entry name" value="DNA_pol_III_gamma-3"/>
</dbReference>
<dbReference type="InterPro" id="IPR003593">
    <property type="entry name" value="AAA+_ATPase"/>
</dbReference>
<evidence type="ECO:0000256" key="4">
    <source>
        <dbReference type="ARBA" id="ARBA00022695"/>
    </source>
</evidence>
<evidence type="ECO:0000256" key="9">
    <source>
        <dbReference type="ARBA" id="ARBA00022840"/>
    </source>
</evidence>
<evidence type="ECO:0000256" key="8">
    <source>
        <dbReference type="ARBA" id="ARBA00022833"/>
    </source>
</evidence>
<gene>
    <name evidence="13" type="primary">dnaX</name>
    <name evidence="13" type="ORF">JQM67_03740</name>
</gene>
<keyword evidence="4 13" id="KW-0548">Nucleotidyltransferase</keyword>
<evidence type="ECO:0000256" key="10">
    <source>
        <dbReference type="ARBA" id="ARBA00022932"/>
    </source>
</evidence>
<evidence type="ECO:0000256" key="2">
    <source>
        <dbReference type="ARBA" id="ARBA00012417"/>
    </source>
</evidence>
<keyword evidence="7" id="KW-0547">Nucleotide-binding</keyword>
<dbReference type="PANTHER" id="PTHR11669">
    <property type="entry name" value="REPLICATION FACTOR C / DNA POLYMERASE III GAMMA-TAU SUBUNIT"/>
    <property type="match status" value="1"/>
</dbReference>
<keyword evidence="6" id="KW-0479">Metal-binding</keyword>
<dbReference type="SUPFAM" id="SSF48019">
    <property type="entry name" value="post-AAA+ oligomerization domain-like"/>
    <property type="match status" value="1"/>
</dbReference>
<dbReference type="Pfam" id="PF12169">
    <property type="entry name" value="DNA_pol3_gamma3"/>
    <property type="match status" value="1"/>
</dbReference>
<dbReference type="SUPFAM" id="SSF52540">
    <property type="entry name" value="P-loop containing nucleoside triphosphate hydrolases"/>
    <property type="match status" value="1"/>
</dbReference>
<dbReference type="EC" id="2.7.7.7" evidence="2"/>
<dbReference type="PANTHER" id="PTHR11669:SF0">
    <property type="entry name" value="PROTEIN STICHEL-LIKE 2"/>
    <property type="match status" value="1"/>
</dbReference>
<evidence type="ECO:0000256" key="1">
    <source>
        <dbReference type="ARBA" id="ARBA00006360"/>
    </source>
</evidence>
<comment type="catalytic activity">
    <reaction evidence="11">
        <text>DNA(n) + a 2'-deoxyribonucleoside 5'-triphosphate = DNA(n+1) + diphosphate</text>
        <dbReference type="Rhea" id="RHEA:22508"/>
        <dbReference type="Rhea" id="RHEA-COMP:17339"/>
        <dbReference type="Rhea" id="RHEA-COMP:17340"/>
        <dbReference type="ChEBI" id="CHEBI:33019"/>
        <dbReference type="ChEBI" id="CHEBI:61560"/>
        <dbReference type="ChEBI" id="CHEBI:173112"/>
        <dbReference type="EC" id="2.7.7.7"/>
    </reaction>
</comment>
<dbReference type="Gene3D" id="1.10.8.60">
    <property type="match status" value="1"/>
</dbReference>
<dbReference type="Proteomes" id="UP001299220">
    <property type="component" value="Unassembled WGS sequence"/>
</dbReference>
<organism evidence="13 14">
    <name type="scientific">Anaeromassilibacillus senegalensis</name>
    <dbReference type="NCBI Taxonomy" id="1673717"/>
    <lineage>
        <taxon>Bacteria</taxon>
        <taxon>Bacillati</taxon>
        <taxon>Bacillota</taxon>
        <taxon>Clostridia</taxon>
        <taxon>Eubacteriales</taxon>
        <taxon>Acutalibacteraceae</taxon>
        <taxon>Anaeromassilibacillus</taxon>
    </lineage>
</organism>
<feature type="domain" description="AAA+ ATPase" evidence="12">
    <location>
        <begin position="36"/>
        <end position="183"/>
    </location>
</feature>
<sequence>MYKALYRKYRPRLFSDVIGQPQVTVTLKNELMAGRISHAYLFTGSRGTGKTTCAKILAKAVNCLDPQDGDPCGVCPVCRGLDDGSVLDVVEIDAASNNGVDSIRSLIEESNFTPATARYRVYIIDEVHMLSVAAFNALLKTLEEPPAHVIFILATTEVHKLLPTILSRCQRFDFRRIAPEDIAERLELVCEREGVEIDHDAAMLIAVTADGGMRDALSILDQCIGRSTGCITYGLVAETAGLAGRGHLIELATCIRTGDRSGALEKIDALYKASKDMGRLCEELAGFFRNLMLIKTMKDATGLVNAVGEELEQMTKLALSMDLSAILHSLDAFQAALSRMRSVNKRTELEMTFIRLCSPELDTSPDALLRRIEALERGGLRRVPALIQEAPVSVPEAPESLQKKPAAERLSVKGGGAASIEELSKNAQPFDAWPEIIAIISNYSASVASAFKGSAAYVSGDYMLIEAPQFAFDLLKHASQRDKMREAIQQVTGRVYKLGPYKPPVGADGAPKQENTLDSFIRDMRDSGVEIEEK</sequence>
<dbReference type="InterPro" id="IPR050238">
    <property type="entry name" value="DNA_Rep/Repair_Clamp_Loader"/>
</dbReference>
<evidence type="ECO:0000256" key="7">
    <source>
        <dbReference type="ARBA" id="ARBA00022741"/>
    </source>
</evidence>
<comment type="caution">
    <text evidence="13">The sequence shown here is derived from an EMBL/GenBank/DDBJ whole genome shotgun (WGS) entry which is preliminary data.</text>
</comment>
<proteinExistence type="inferred from homology"/>
<dbReference type="InterPro" id="IPR012763">
    <property type="entry name" value="DNA_pol_III_sug/sutau_N"/>
</dbReference>
<dbReference type="NCBIfam" id="TIGR02397">
    <property type="entry name" value="dnaX_nterm"/>
    <property type="match status" value="1"/>
</dbReference>
<keyword evidence="14" id="KW-1185">Reference proteome</keyword>
<keyword evidence="8" id="KW-0862">Zinc</keyword>
<name>A0ABS9CN00_9FIRM</name>
<dbReference type="NCBIfam" id="NF004046">
    <property type="entry name" value="PRK05563.1"/>
    <property type="match status" value="1"/>
</dbReference>
<dbReference type="Pfam" id="PF22608">
    <property type="entry name" value="DNAX_ATPase_lid"/>
    <property type="match status" value="1"/>
</dbReference>
<dbReference type="Gene3D" id="3.40.50.300">
    <property type="entry name" value="P-loop containing nucleotide triphosphate hydrolases"/>
    <property type="match status" value="1"/>
</dbReference>
<dbReference type="SMART" id="SM00382">
    <property type="entry name" value="AAA"/>
    <property type="match status" value="1"/>
</dbReference>
<dbReference type="RefSeq" id="WP_235322712.1">
    <property type="nucleotide sequence ID" value="NZ_JAFBIT010000001.1"/>
</dbReference>
<reference evidence="13 14" key="1">
    <citation type="submission" date="2020-12" db="EMBL/GenBank/DDBJ databases">
        <title>Whole genome sequences of gut porcine anaerobes.</title>
        <authorList>
            <person name="Kubasova T."/>
            <person name="Jahodarova E."/>
            <person name="Rychlik I."/>
        </authorList>
    </citation>
    <scope>NUCLEOTIDE SEQUENCE [LARGE SCALE GENOMIC DNA]</scope>
    <source>
        <strain evidence="13 14">An867</strain>
    </source>
</reference>
<keyword evidence="5" id="KW-0235">DNA replication</keyword>
<dbReference type="InterPro" id="IPR045085">
    <property type="entry name" value="HLD_clamp_pol_III_gamma_tau"/>
</dbReference>
<dbReference type="EMBL" id="JAFBIT010000001">
    <property type="protein sequence ID" value="MCF2651705.1"/>
    <property type="molecule type" value="Genomic_DNA"/>
</dbReference>
<keyword evidence="10" id="KW-0239">DNA-directed DNA polymerase</keyword>
<dbReference type="InterPro" id="IPR008921">
    <property type="entry name" value="DNA_pol3_clamp-load_cplx_C"/>
</dbReference>